<dbReference type="PANTHER" id="PTHR39082:SF1">
    <property type="entry name" value="SCAVENGER RECEPTOR CLASS A MEMBER 3"/>
    <property type="match status" value="1"/>
</dbReference>
<feature type="coiled-coil region" evidence="1">
    <location>
        <begin position="41"/>
        <end position="165"/>
    </location>
</feature>
<gene>
    <name evidence="4" type="ORF">C4520_01515</name>
</gene>
<dbReference type="AlphaFoldDB" id="A0A3A4P466"/>
<evidence type="ECO:0000259" key="3">
    <source>
        <dbReference type="Pfam" id="PF24481"/>
    </source>
</evidence>
<accession>A0A3A4P466</accession>
<evidence type="ECO:0000259" key="2">
    <source>
        <dbReference type="Pfam" id="PF02591"/>
    </source>
</evidence>
<dbReference type="InterPro" id="IPR056003">
    <property type="entry name" value="CT398_CC_hairpin"/>
</dbReference>
<dbReference type="InterPro" id="IPR052376">
    <property type="entry name" value="Oxidative_Scav/Glycosyltrans"/>
</dbReference>
<dbReference type="InterPro" id="IPR003743">
    <property type="entry name" value="Zf-RING_7"/>
</dbReference>
<evidence type="ECO:0000256" key="1">
    <source>
        <dbReference type="SAM" id="Coils"/>
    </source>
</evidence>
<feature type="domain" description="C4-type zinc ribbon" evidence="2">
    <location>
        <begin position="200"/>
        <end position="231"/>
    </location>
</feature>
<comment type="caution">
    <text evidence="4">The sequence shown here is derived from an EMBL/GenBank/DDBJ whole genome shotgun (WGS) entry which is preliminary data.</text>
</comment>
<dbReference type="Pfam" id="PF24481">
    <property type="entry name" value="CT398_CC"/>
    <property type="match status" value="1"/>
</dbReference>
<evidence type="ECO:0000313" key="4">
    <source>
        <dbReference type="EMBL" id="RJP25939.1"/>
    </source>
</evidence>
<dbReference type="Proteomes" id="UP000265882">
    <property type="component" value="Unassembled WGS sequence"/>
</dbReference>
<dbReference type="Pfam" id="PF02591">
    <property type="entry name" value="Zn_ribbon_9"/>
    <property type="match status" value="1"/>
</dbReference>
<feature type="domain" description="CT398-like coiled coil hairpin" evidence="3">
    <location>
        <begin position="13"/>
        <end position="189"/>
    </location>
</feature>
<protein>
    <submittedName>
        <fullName evidence="4">Uncharacterized protein</fullName>
    </submittedName>
</protein>
<dbReference type="EMBL" id="QZKU01000016">
    <property type="protein sequence ID" value="RJP25939.1"/>
    <property type="molecule type" value="Genomic_DNA"/>
</dbReference>
<keyword evidence="1" id="KW-0175">Coiled coil</keyword>
<sequence>MDKKMPLQKLLDVQKVDLKIQGMEIEASAIPRQIRDWESSLQIHKLELNKLIQAIEERRKEQRQLERSLEQKQTALVKFNTQLPLIKTNREYKAILLEVDTVEKEIGDLEEQILSKMDEVEGVEVQVKQKEAELRKMQQEIEKEKDRLQQQKNALDACLKDTRSERQQMAAGVEVSLLNQYDRIRSHKGGLAIAHIRDESCGACHMALPPQLVNEVMGGRIRACPSCSRLLHWEEEEQQDGADEQ</sequence>
<dbReference type="Gene3D" id="1.10.287.1490">
    <property type="match status" value="1"/>
</dbReference>
<evidence type="ECO:0000313" key="5">
    <source>
        <dbReference type="Proteomes" id="UP000265882"/>
    </source>
</evidence>
<reference evidence="4 5" key="1">
    <citation type="journal article" date="2017" name="ISME J.">
        <title>Energy and carbon metabolisms in a deep terrestrial subsurface fluid microbial community.</title>
        <authorList>
            <person name="Momper L."/>
            <person name="Jungbluth S.P."/>
            <person name="Lee M.D."/>
            <person name="Amend J.P."/>
        </authorList>
    </citation>
    <scope>NUCLEOTIDE SEQUENCE [LARGE SCALE GENOMIC DNA]</scope>
    <source>
        <strain evidence="4">SURF_5</strain>
    </source>
</reference>
<proteinExistence type="predicted"/>
<name>A0A3A4P466_ABYX5</name>
<organism evidence="4 5">
    <name type="scientific">Abyssobacteria bacterium (strain SURF_5)</name>
    <dbReference type="NCBI Taxonomy" id="2093360"/>
    <lineage>
        <taxon>Bacteria</taxon>
        <taxon>Pseudomonadati</taxon>
        <taxon>Candidatus Hydrogenedentota</taxon>
        <taxon>Candidatus Abyssobacteria</taxon>
    </lineage>
</organism>
<dbReference type="PANTHER" id="PTHR39082">
    <property type="entry name" value="PHOSPHOLIPASE C-BETA-2-RELATED"/>
    <property type="match status" value="1"/>
</dbReference>